<evidence type="ECO:0000256" key="2">
    <source>
        <dbReference type="ARBA" id="ARBA00022964"/>
    </source>
</evidence>
<dbReference type="GO" id="GO:0035513">
    <property type="term" value="P:oxidative RNA demethylation"/>
    <property type="evidence" value="ECO:0007669"/>
    <property type="project" value="TreeGrafter"/>
</dbReference>
<organism evidence="8 9">
    <name type="scientific">Novispirillum itersonii</name>
    <name type="common">Aquaspirillum itersonii</name>
    <dbReference type="NCBI Taxonomy" id="189"/>
    <lineage>
        <taxon>Bacteria</taxon>
        <taxon>Pseudomonadati</taxon>
        <taxon>Pseudomonadota</taxon>
        <taxon>Alphaproteobacteria</taxon>
        <taxon>Rhodospirillales</taxon>
        <taxon>Novispirillaceae</taxon>
        <taxon>Novispirillum</taxon>
    </lineage>
</organism>
<feature type="binding site" evidence="5">
    <location>
        <position position="76"/>
    </location>
    <ligand>
        <name>substrate</name>
    </ligand>
</feature>
<reference evidence="8 9" key="1">
    <citation type="submission" date="2020-08" db="EMBL/GenBank/DDBJ databases">
        <title>Genomic Encyclopedia of Type Strains, Phase IV (KMG-IV): sequencing the most valuable type-strain genomes for metagenomic binning, comparative biology and taxonomic classification.</title>
        <authorList>
            <person name="Goeker M."/>
        </authorList>
    </citation>
    <scope>NUCLEOTIDE SEQUENCE [LARGE SCALE GENOMIC DNA]</scope>
    <source>
        <strain evidence="8 9">DSM 11590</strain>
    </source>
</reference>
<feature type="binding site" evidence="6">
    <location>
        <position position="194"/>
    </location>
    <ligand>
        <name>Fe cation</name>
        <dbReference type="ChEBI" id="CHEBI:24875"/>
        <note>catalytic</note>
    </ligand>
</feature>
<dbReference type="GO" id="GO:0008168">
    <property type="term" value="F:methyltransferase activity"/>
    <property type="evidence" value="ECO:0007669"/>
    <property type="project" value="UniProtKB-KW"/>
</dbReference>
<feature type="binding site" evidence="6">
    <location>
        <position position="140"/>
    </location>
    <ligand>
        <name>Fe cation</name>
        <dbReference type="ChEBI" id="CHEBI:24875"/>
        <note>catalytic</note>
    </ligand>
</feature>
<feature type="binding site" evidence="5">
    <location>
        <position position="142"/>
    </location>
    <ligand>
        <name>substrate</name>
    </ligand>
</feature>
<dbReference type="GO" id="GO:0035515">
    <property type="term" value="F:oxidative RNA demethylase activity"/>
    <property type="evidence" value="ECO:0007669"/>
    <property type="project" value="TreeGrafter"/>
</dbReference>
<dbReference type="NCBIfam" id="NF011930">
    <property type="entry name" value="PRK15401.1"/>
    <property type="match status" value="1"/>
</dbReference>
<evidence type="ECO:0000256" key="1">
    <source>
        <dbReference type="ARBA" id="ARBA00022723"/>
    </source>
</evidence>
<dbReference type="GO" id="GO:0008198">
    <property type="term" value="F:ferrous iron binding"/>
    <property type="evidence" value="ECO:0007669"/>
    <property type="project" value="TreeGrafter"/>
</dbReference>
<dbReference type="PROSITE" id="PS51471">
    <property type="entry name" value="FE2OG_OXY"/>
    <property type="match status" value="1"/>
</dbReference>
<feature type="binding site" evidence="5">
    <location>
        <begin position="83"/>
        <end position="85"/>
    </location>
    <ligand>
        <name>substrate</name>
    </ligand>
</feature>
<evidence type="ECO:0000259" key="7">
    <source>
        <dbReference type="PROSITE" id="PS51471"/>
    </source>
</evidence>
<evidence type="ECO:0000256" key="6">
    <source>
        <dbReference type="PIRSR" id="PIRSR604574-2"/>
    </source>
</evidence>
<evidence type="ECO:0000256" key="4">
    <source>
        <dbReference type="ARBA" id="ARBA00023004"/>
    </source>
</evidence>
<evidence type="ECO:0000313" key="8">
    <source>
        <dbReference type="EMBL" id="MBB6211966.1"/>
    </source>
</evidence>
<feature type="domain" description="Fe2OG dioxygenase" evidence="7">
    <location>
        <begin position="120"/>
        <end position="220"/>
    </location>
</feature>
<dbReference type="PANTHER" id="PTHR16557">
    <property type="entry name" value="ALKYLATED DNA REPAIR PROTEIN ALKB-RELATED"/>
    <property type="match status" value="1"/>
</dbReference>
<keyword evidence="9" id="KW-1185">Reference proteome</keyword>
<dbReference type="RefSeq" id="WP_311769156.1">
    <property type="nucleotide sequence ID" value="NZ_JACIIX010000015.1"/>
</dbReference>
<keyword evidence="8" id="KW-0489">Methyltransferase</keyword>
<evidence type="ECO:0000313" key="9">
    <source>
        <dbReference type="Proteomes" id="UP000544872"/>
    </source>
</evidence>
<dbReference type="GO" id="GO:0005737">
    <property type="term" value="C:cytoplasm"/>
    <property type="evidence" value="ECO:0007669"/>
    <property type="project" value="TreeGrafter"/>
</dbReference>
<sequence length="220" mass="23301">MTDLFSALGDGAGSMNIRREDFAPGAVLLRGGLADQQEAVLAAVRAVTAQTAFRRMQTPGGQSMSVATSSCGALGWVTDRKGYRYVAADPQTGIPWPVMPGVLHGFARAMAEMAGYPGFDPDSCLINRYAAGVKMGLHQDRDEADFTQPIVSLSLGIPAVFLWGGLARTGPVRRITLSHGDVVVWGGPSRLVFHGIAPLKPGTHPATGEVRINLTFRRAG</sequence>
<dbReference type="SUPFAM" id="SSF51197">
    <property type="entry name" value="Clavaminate synthase-like"/>
    <property type="match status" value="1"/>
</dbReference>
<dbReference type="InterPro" id="IPR005123">
    <property type="entry name" value="Oxoglu/Fe-dep_dioxygenase_dom"/>
</dbReference>
<evidence type="ECO:0000256" key="3">
    <source>
        <dbReference type="ARBA" id="ARBA00023002"/>
    </source>
</evidence>
<feature type="binding site" evidence="5">
    <location>
        <begin position="127"/>
        <end position="129"/>
    </location>
    <ligand>
        <name>2-oxoglutarate</name>
        <dbReference type="ChEBI" id="CHEBI:16810"/>
    </ligand>
</feature>
<comment type="caution">
    <text evidence="8">The sequence shown here is derived from an EMBL/GenBank/DDBJ whole genome shotgun (WGS) entry which is preliminary data.</text>
</comment>
<dbReference type="Proteomes" id="UP000544872">
    <property type="component" value="Unassembled WGS sequence"/>
</dbReference>
<keyword evidence="1 6" id="KW-0479">Metal-binding</keyword>
<keyword evidence="8" id="KW-0808">Transferase</keyword>
<dbReference type="GO" id="GO:0035516">
    <property type="term" value="F:broad specificity oxidative DNA demethylase activity"/>
    <property type="evidence" value="ECO:0007669"/>
    <property type="project" value="UniProtKB-EC"/>
</dbReference>
<dbReference type="GO" id="GO:0032259">
    <property type="term" value="P:methylation"/>
    <property type="evidence" value="ECO:0007669"/>
    <property type="project" value="UniProtKB-KW"/>
</dbReference>
<comment type="cofactor">
    <cofactor evidence="6">
        <name>Fe(2+)</name>
        <dbReference type="ChEBI" id="CHEBI:29033"/>
    </cofactor>
    <text evidence="6">Binds 1 Fe(2+) ion per subunit.</text>
</comment>
<dbReference type="Gene3D" id="2.60.120.590">
    <property type="entry name" value="Alpha-ketoglutarate-dependent dioxygenase AlkB-like"/>
    <property type="match status" value="1"/>
</dbReference>
<keyword evidence="3 8" id="KW-0560">Oxidoreductase</keyword>
<dbReference type="AlphaFoldDB" id="A0A7X0DND1"/>
<dbReference type="InterPro" id="IPR037151">
    <property type="entry name" value="AlkB-like_sf"/>
</dbReference>
<gene>
    <name evidence="8" type="ORF">FHS48_003412</name>
</gene>
<name>A0A7X0DND1_NOVIT</name>
<feature type="binding site" evidence="6">
    <location>
        <position position="138"/>
    </location>
    <ligand>
        <name>Fe cation</name>
        <dbReference type="ChEBI" id="CHEBI:24875"/>
        <note>catalytic</note>
    </ligand>
</feature>
<dbReference type="EC" id="1.14.11.33" evidence="8"/>
<keyword evidence="2" id="KW-0223">Dioxygenase</keyword>
<proteinExistence type="predicted"/>
<dbReference type="InterPro" id="IPR004574">
    <property type="entry name" value="Alkb"/>
</dbReference>
<dbReference type="Pfam" id="PF13532">
    <property type="entry name" value="2OG-FeII_Oxy_2"/>
    <property type="match status" value="1"/>
</dbReference>
<feature type="binding site" evidence="5">
    <location>
        <begin position="211"/>
        <end position="217"/>
    </location>
    <ligand>
        <name>2-oxoglutarate</name>
        <dbReference type="ChEBI" id="CHEBI:16810"/>
    </ligand>
</feature>
<evidence type="ECO:0000256" key="5">
    <source>
        <dbReference type="PIRSR" id="PIRSR604574-1"/>
    </source>
</evidence>
<dbReference type="InterPro" id="IPR027450">
    <property type="entry name" value="AlkB-like"/>
</dbReference>
<accession>A0A7X0DND1</accession>
<feature type="binding site" evidence="5">
    <location>
        <position position="168"/>
    </location>
    <ligand>
        <name>substrate</name>
    </ligand>
</feature>
<keyword evidence="4 6" id="KW-0408">Iron</keyword>
<protein>
    <submittedName>
        <fullName evidence="8">Alkylated DNA repair protein (DNA oxidative demethylase)</fullName>
        <ecNumber evidence="8">1.14.11.33</ecNumber>
    </submittedName>
</protein>
<dbReference type="EMBL" id="JACIIX010000015">
    <property type="protein sequence ID" value="MBB6211966.1"/>
    <property type="molecule type" value="Genomic_DNA"/>
</dbReference>
<dbReference type="PANTHER" id="PTHR16557:SF2">
    <property type="entry name" value="NUCLEIC ACID DIOXYGENASE ALKBH1"/>
    <property type="match status" value="1"/>
</dbReference>